<dbReference type="EMBL" id="VITK01000003">
    <property type="protein sequence ID" value="TWB01863.1"/>
    <property type="molecule type" value="Genomic_DNA"/>
</dbReference>
<evidence type="ECO:0000313" key="2">
    <source>
        <dbReference type="Proteomes" id="UP000319949"/>
    </source>
</evidence>
<dbReference type="SUPFAM" id="SSF53383">
    <property type="entry name" value="PLP-dependent transferases"/>
    <property type="match status" value="1"/>
</dbReference>
<proteinExistence type="predicted"/>
<dbReference type="Gene3D" id="3.40.640.10">
    <property type="entry name" value="Type I PLP-dependent aspartate aminotransferase-like (Major domain)"/>
    <property type="match status" value="1"/>
</dbReference>
<dbReference type="InterPro" id="IPR015424">
    <property type="entry name" value="PyrdxlP-dep_Trfase"/>
</dbReference>
<evidence type="ECO:0008006" key="3">
    <source>
        <dbReference type="Google" id="ProtNLM"/>
    </source>
</evidence>
<evidence type="ECO:0000313" key="1">
    <source>
        <dbReference type="EMBL" id="TWB01863.1"/>
    </source>
</evidence>
<accession>A0A560DXR3</accession>
<dbReference type="Proteomes" id="UP000319949">
    <property type="component" value="Unassembled WGS sequence"/>
</dbReference>
<protein>
    <recommendedName>
        <fullName evidence="3">Bll5850 protein</fullName>
    </recommendedName>
</protein>
<reference evidence="1 2" key="1">
    <citation type="submission" date="2019-06" db="EMBL/GenBank/DDBJ databases">
        <title>Genomic Encyclopedia of Type Strains, Phase IV (KMG-V): Genome sequencing to study the core and pangenomes of soil and plant-associated prokaryotes.</title>
        <authorList>
            <person name="Whitman W."/>
        </authorList>
    </citation>
    <scope>NUCLEOTIDE SEQUENCE [LARGE SCALE GENOMIC DNA]</scope>
    <source>
        <strain evidence="1 2">BR 510</strain>
    </source>
</reference>
<comment type="caution">
    <text evidence="1">The sequence shown here is derived from an EMBL/GenBank/DDBJ whole genome shotgun (WGS) entry which is preliminary data.</text>
</comment>
<dbReference type="STRING" id="1803665.GCA_001641335_04251"/>
<name>A0A560DXR3_9BRAD</name>
<dbReference type="RefSeq" id="WP_186467389.1">
    <property type="nucleotide sequence ID" value="NZ_VITK01000003.1"/>
</dbReference>
<dbReference type="AlphaFoldDB" id="A0A560DXR3"/>
<organism evidence="1 2">
    <name type="scientific">Bradyrhizobium stylosanthis</name>
    <dbReference type="NCBI Taxonomy" id="1803665"/>
    <lineage>
        <taxon>Bacteria</taxon>
        <taxon>Pseudomonadati</taxon>
        <taxon>Pseudomonadota</taxon>
        <taxon>Alphaproteobacteria</taxon>
        <taxon>Hyphomicrobiales</taxon>
        <taxon>Nitrobacteraceae</taxon>
        <taxon>Bradyrhizobium</taxon>
    </lineage>
</organism>
<keyword evidence="2" id="KW-1185">Reference proteome</keyword>
<dbReference type="InterPro" id="IPR015421">
    <property type="entry name" value="PyrdxlP-dep_Trfase_major"/>
</dbReference>
<gene>
    <name evidence="1" type="ORF">FBZ96_103645</name>
</gene>
<sequence>MSTGASRLPDIERSSEGGSRYRLRDLFTPLDTLLVSGGDPRLTLDARDRVNAYGCAASPEPEIWNFASSTASTISQLAYDRAALAREELMHKCLFDEVEVAFDSRCESMREELRGHLQLSPRVDIVFSPSGTDSQLHALFLARAVLGAPPVTIVVGADQTGSGTAHTAGGRHFSTLTASGLAVRKDGAVAGLAGDSIAVPLLEAAAPGIAMRADADAAVMRAVEDSLAQGRCVLLHIMDSSKLGWRAPSAACLDEIARRWPRKVQVVVDACQARLGRRRLRSYLDRGYMVLTTGSKFFGGPAFSGALLVPKGLSRSIDRIGAIAPGIFDYAGRCDWPMAWTALRSRFERRPNFGQWLRWEAALAEIGSYYAVPGAFRARALAELAAGIDSMIALSPSLQAVPNPSGPAGADDEEFAAATIFPFTLLRDGRPVSIADTSAVHRALARDMNEDIDGSAADRQVAAQRCLVGQSVRLERADGSPQGVLRLCVGARLVTEAWSADAMQSQRNLQHILDRIAHVLVKIDLLLNSATAAPRKFVLEA</sequence>